<feature type="domain" description="Peptidase S9 prolyl oligopeptidase catalytic" evidence="10">
    <location>
        <begin position="105"/>
        <end position="198"/>
    </location>
</feature>
<evidence type="ECO:0000256" key="6">
    <source>
        <dbReference type="ARBA" id="ARBA00022801"/>
    </source>
</evidence>
<evidence type="ECO:0000313" key="12">
    <source>
        <dbReference type="RefSeq" id="XP_033462373.1"/>
    </source>
</evidence>
<keyword evidence="8" id="KW-0624">Polysaccharide degradation</keyword>
<dbReference type="GeneID" id="54360757"/>
<dbReference type="GO" id="GO:0030600">
    <property type="term" value="F:feruloyl esterase activity"/>
    <property type="evidence" value="ECO:0007669"/>
    <property type="project" value="UniProtKB-EC"/>
</dbReference>
<evidence type="ECO:0000313" key="11">
    <source>
        <dbReference type="Proteomes" id="UP000504637"/>
    </source>
</evidence>
<evidence type="ECO:0000256" key="3">
    <source>
        <dbReference type="ARBA" id="ARBA00022525"/>
    </source>
</evidence>
<keyword evidence="11" id="KW-1185">Reference proteome</keyword>
<dbReference type="RefSeq" id="XP_033462373.1">
    <property type="nucleotide sequence ID" value="XM_033602957.1"/>
</dbReference>
<dbReference type="SUPFAM" id="SSF53474">
    <property type="entry name" value="alpha/beta-Hydrolases"/>
    <property type="match status" value="1"/>
</dbReference>
<comment type="subcellular location">
    <subcellularLocation>
        <location evidence="1">Secreted</location>
    </subcellularLocation>
</comment>
<dbReference type="GO" id="GO:0008236">
    <property type="term" value="F:serine-type peptidase activity"/>
    <property type="evidence" value="ECO:0007669"/>
    <property type="project" value="InterPro"/>
</dbReference>
<dbReference type="GO" id="GO:0006508">
    <property type="term" value="P:proteolysis"/>
    <property type="evidence" value="ECO:0007669"/>
    <property type="project" value="InterPro"/>
</dbReference>
<dbReference type="AlphaFoldDB" id="A0A6J3MEQ4"/>
<organism evidence="12">
    <name type="scientific">Dissoconium aciculare CBS 342.82</name>
    <dbReference type="NCBI Taxonomy" id="1314786"/>
    <lineage>
        <taxon>Eukaryota</taxon>
        <taxon>Fungi</taxon>
        <taxon>Dikarya</taxon>
        <taxon>Ascomycota</taxon>
        <taxon>Pezizomycotina</taxon>
        <taxon>Dothideomycetes</taxon>
        <taxon>Dothideomycetidae</taxon>
        <taxon>Mycosphaerellales</taxon>
        <taxon>Dissoconiaceae</taxon>
        <taxon>Dissoconium</taxon>
    </lineage>
</organism>
<evidence type="ECO:0000256" key="1">
    <source>
        <dbReference type="ARBA" id="ARBA00004613"/>
    </source>
</evidence>
<dbReference type="GO" id="GO:0045493">
    <property type="term" value="P:xylan catabolic process"/>
    <property type="evidence" value="ECO:0007669"/>
    <property type="project" value="UniProtKB-KW"/>
</dbReference>
<dbReference type="Gene3D" id="3.40.50.1820">
    <property type="entry name" value="alpha/beta hydrolase"/>
    <property type="match status" value="1"/>
</dbReference>
<evidence type="ECO:0000256" key="9">
    <source>
        <dbReference type="ARBA" id="ARBA00034075"/>
    </source>
</evidence>
<keyword evidence="4" id="KW-0858">Xylan degradation</keyword>
<dbReference type="InterPro" id="IPR043595">
    <property type="entry name" value="FaeB/C/D"/>
</dbReference>
<dbReference type="GO" id="GO:0005576">
    <property type="term" value="C:extracellular region"/>
    <property type="evidence" value="ECO:0007669"/>
    <property type="project" value="UniProtKB-SubCell"/>
</dbReference>
<reference evidence="12" key="3">
    <citation type="submission" date="2025-08" db="UniProtKB">
        <authorList>
            <consortium name="RefSeq"/>
        </authorList>
    </citation>
    <scope>IDENTIFICATION</scope>
    <source>
        <strain evidence="12">CBS 342.82</strain>
    </source>
</reference>
<keyword evidence="5" id="KW-0732">Signal</keyword>
<dbReference type="InterPro" id="IPR001375">
    <property type="entry name" value="Peptidase_S9_cat"/>
</dbReference>
<evidence type="ECO:0000256" key="2">
    <source>
        <dbReference type="ARBA" id="ARBA00013091"/>
    </source>
</evidence>
<evidence type="ECO:0000256" key="8">
    <source>
        <dbReference type="ARBA" id="ARBA00023326"/>
    </source>
</evidence>
<evidence type="ECO:0000259" key="10">
    <source>
        <dbReference type="Pfam" id="PF00326"/>
    </source>
</evidence>
<reference evidence="12" key="2">
    <citation type="submission" date="2020-04" db="EMBL/GenBank/DDBJ databases">
        <authorList>
            <consortium name="NCBI Genome Project"/>
        </authorList>
    </citation>
    <scope>NUCLEOTIDE SEQUENCE</scope>
    <source>
        <strain evidence="12">CBS 342.82</strain>
    </source>
</reference>
<accession>A0A6J3MEQ4</accession>
<dbReference type="PANTHER" id="PTHR38050">
    <property type="match status" value="1"/>
</dbReference>
<gene>
    <name evidence="12" type="ORF">K489DRAFT_368512</name>
</gene>
<keyword evidence="6" id="KW-0378">Hydrolase</keyword>
<proteinExistence type="predicted"/>
<dbReference type="InterPro" id="IPR029058">
    <property type="entry name" value="AB_hydrolase_fold"/>
</dbReference>
<reference evidence="12" key="1">
    <citation type="submission" date="2020-01" db="EMBL/GenBank/DDBJ databases">
        <authorList>
            <consortium name="DOE Joint Genome Institute"/>
            <person name="Haridas S."/>
            <person name="Albert R."/>
            <person name="Binder M."/>
            <person name="Bloem J."/>
            <person name="Labutti K."/>
            <person name="Salamov A."/>
            <person name="Andreopoulos B."/>
            <person name="Baker S.E."/>
            <person name="Barry K."/>
            <person name="Bills G."/>
            <person name="Bluhm B.H."/>
            <person name="Cannon C."/>
            <person name="Castanera R."/>
            <person name="Culley D.E."/>
            <person name="Daum C."/>
            <person name="Ezra D."/>
            <person name="Gonzalez J.B."/>
            <person name="Henrissat B."/>
            <person name="Kuo A."/>
            <person name="Liang C."/>
            <person name="Lipzen A."/>
            <person name="Lutzoni F."/>
            <person name="Magnuson J."/>
            <person name="Mondo S."/>
            <person name="Nolan M."/>
            <person name="Ohm R."/>
            <person name="Pangilinan J."/>
            <person name="Park H.-J."/>
            <person name="Ramirez L."/>
            <person name="Alfaro M."/>
            <person name="Sun H."/>
            <person name="Tritt A."/>
            <person name="Yoshinaga Y."/>
            <person name="Zwiers L.-H."/>
            <person name="Turgeon B.G."/>
            <person name="Goodwin S.B."/>
            <person name="Spatafora J.W."/>
            <person name="Crous P.W."/>
            <person name="Grigoriev I.V."/>
        </authorList>
    </citation>
    <scope>NUCLEOTIDE SEQUENCE</scope>
    <source>
        <strain evidence="12">CBS 342.82</strain>
    </source>
</reference>
<dbReference type="Pfam" id="PF00326">
    <property type="entry name" value="Peptidase_S9"/>
    <property type="match status" value="1"/>
</dbReference>
<dbReference type="PANTHER" id="PTHR38050:SF2">
    <property type="entry name" value="FERULOYL ESTERASE C-RELATED"/>
    <property type="match status" value="1"/>
</dbReference>
<evidence type="ECO:0000256" key="7">
    <source>
        <dbReference type="ARBA" id="ARBA00023277"/>
    </source>
</evidence>
<protein>
    <recommendedName>
        <fullName evidence="2">feruloyl esterase</fullName>
        <ecNumber evidence="2">3.1.1.73</ecNumber>
    </recommendedName>
</protein>
<dbReference type="EC" id="3.1.1.73" evidence="2"/>
<sequence length="338" mass="36810">MAAWLLLAAGSSTAAQLGARQKAAQPDIEGEANAAAAPQPTGPCEYFHAPGFDDANATHHITSSGIPRYYGVYVPPGYDHKTSTQWPLIFDFHGRGATPREQYENSQYYLNTRGRNYVVVYPQGYEVSWQGASYTNDSVNDLQFVTDLLAKIQSHYCIDPNRIYASGKSNGGGFVDTLACSDEGDPFAAFAMAAPALYTDNSLGSCTKKRAVLEAHGTIDKIIPYTGGPGNGGELPDIDEWVSWWGKRTCGASARTHNSSDLGGYTATSITCDRKSGADLNNIILHYKVTRTGHCWPSITGHNYDALNQPAHSCRTPILDFTDRVMDFFDSWNAQTKP</sequence>
<dbReference type="OrthoDB" id="424610at2759"/>
<dbReference type="Proteomes" id="UP000504637">
    <property type="component" value="Unplaced"/>
</dbReference>
<keyword evidence="7" id="KW-0119">Carbohydrate metabolism</keyword>
<name>A0A6J3MEQ4_9PEZI</name>
<comment type="catalytic activity">
    <reaction evidence="9">
        <text>feruloyl-polysaccharide + H2O = ferulate + polysaccharide.</text>
        <dbReference type="EC" id="3.1.1.73"/>
    </reaction>
</comment>
<keyword evidence="3" id="KW-0964">Secreted</keyword>
<evidence type="ECO:0000256" key="5">
    <source>
        <dbReference type="ARBA" id="ARBA00022729"/>
    </source>
</evidence>
<evidence type="ECO:0000256" key="4">
    <source>
        <dbReference type="ARBA" id="ARBA00022651"/>
    </source>
</evidence>